<proteinExistence type="inferred from homology"/>
<dbReference type="EMBL" id="CM029051">
    <property type="protein sequence ID" value="KAG2559983.1"/>
    <property type="molecule type" value="Genomic_DNA"/>
</dbReference>
<comment type="similarity">
    <text evidence="1 3">Belongs to the UDP-glycosyltransferase family.</text>
</comment>
<accession>A0A8T0PDM2</accession>
<dbReference type="PANTHER" id="PTHR11926">
    <property type="entry name" value="GLUCOSYL/GLUCURONOSYL TRANSFERASES"/>
    <property type="match status" value="1"/>
</dbReference>
<dbReference type="SUPFAM" id="SSF53756">
    <property type="entry name" value="UDP-Glycosyltransferase/glycogen phosphorylase"/>
    <property type="match status" value="1"/>
</dbReference>
<dbReference type="InterPro" id="IPR002213">
    <property type="entry name" value="UDP_glucos_trans"/>
</dbReference>
<organism evidence="5 6">
    <name type="scientific">Panicum virgatum</name>
    <name type="common">Blackwell switchgrass</name>
    <dbReference type="NCBI Taxonomy" id="38727"/>
    <lineage>
        <taxon>Eukaryota</taxon>
        <taxon>Viridiplantae</taxon>
        <taxon>Streptophyta</taxon>
        <taxon>Embryophyta</taxon>
        <taxon>Tracheophyta</taxon>
        <taxon>Spermatophyta</taxon>
        <taxon>Magnoliopsida</taxon>
        <taxon>Liliopsida</taxon>
        <taxon>Poales</taxon>
        <taxon>Poaceae</taxon>
        <taxon>PACMAD clade</taxon>
        <taxon>Panicoideae</taxon>
        <taxon>Panicodae</taxon>
        <taxon>Paniceae</taxon>
        <taxon>Panicinae</taxon>
        <taxon>Panicum</taxon>
        <taxon>Panicum sect. Hiantes</taxon>
    </lineage>
</organism>
<dbReference type="Pfam" id="PF00201">
    <property type="entry name" value="UDPGT"/>
    <property type="match status" value="1"/>
</dbReference>
<dbReference type="InterPro" id="IPR035595">
    <property type="entry name" value="UDP_glycos_trans_CS"/>
</dbReference>
<dbReference type="EC" id="2.4.1.-" evidence="4"/>
<dbReference type="PANTHER" id="PTHR11926:SF1505">
    <property type="entry name" value="GLYCOSYLTRANSFERASE"/>
    <property type="match status" value="1"/>
</dbReference>
<evidence type="ECO:0000256" key="3">
    <source>
        <dbReference type="RuleBase" id="RU003718"/>
    </source>
</evidence>
<dbReference type="GO" id="GO:0080043">
    <property type="term" value="F:quercetin 3-O-glucosyltransferase activity"/>
    <property type="evidence" value="ECO:0007669"/>
    <property type="project" value="TreeGrafter"/>
</dbReference>
<dbReference type="CDD" id="cd03784">
    <property type="entry name" value="GT1_Gtf-like"/>
    <property type="match status" value="1"/>
</dbReference>
<keyword evidence="3" id="KW-0328">Glycosyltransferase</keyword>
<dbReference type="GO" id="GO:0080044">
    <property type="term" value="F:quercetin 7-O-glucosyltransferase activity"/>
    <property type="evidence" value="ECO:0007669"/>
    <property type="project" value="TreeGrafter"/>
</dbReference>
<dbReference type="OrthoDB" id="5835829at2759"/>
<evidence type="ECO:0000256" key="4">
    <source>
        <dbReference type="RuleBase" id="RU362057"/>
    </source>
</evidence>
<evidence type="ECO:0000256" key="1">
    <source>
        <dbReference type="ARBA" id="ARBA00009995"/>
    </source>
</evidence>
<dbReference type="Proteomes" id="UP000823388">
    <property type="component" value="Chromosome 8K"/>
</dbReference>
<evidence type="ECO:0000313" key="5">
    <source>
        <dbReference type="EMBL" id="KAG2559983.1"/>
    </source>
</evidence>
<reference evidence="5" key="1">
    <citation type="submission" date="2020-05" db="EMBL/GenBank/DDBJ databases">
        <title>WGS assembly of Panicum virgatum.</title>
        <authorList>
            <person name="Lovell J.T."/>
            <person name="Jenkins J."/>
            <person name="Shu S."/>
            <person name="Juenger T.E."/>
            <person name="Schmutz J."/>
        </authorList>
    </citation>
    <scope>NUCLEOTIDE SEQUENCE</scope>
    <source>
        <strain evidence="5">AP13</strain>
    </source>
</reference>
<keyword evidence="2 3" id="KW-0808">Transferase</keyword>
<keyword evidence="6" id="KW-1185">Reference proteome</keyword>
<protein>
    <recommendedName>
        <fullName evidence="4">Glycosyltransferase</fullName>
        <ecNumber evidence="4">2.4.1.-</ecNumber>
    </recommendedName>
</protein>
<evidence type="ECO:0000313" key="6">
    <source>
        <dbReference type="Proteomes" id="UP000823388"/>
    </source>
</evidence>
<evidence type="ECO:0000256" key="2">
    <source>
        <dbReference type="ARBA" id="ARBA00022679"/>
    </source>
</evidence>
<dbReference type="FunFam" id="3.40.50.2000:FF:000019">
    <property type="entry name" value="Glycosyltransferase"/>
    <property type="match status" value="1"/>
</dbReference>
<dbReference type="FunFam" id="3.40.50.2000:FF:000352">
    <property type="entry name" value="Glycosyltransferase"/>
    <property type="match status" value="1"/>
</dbReference>
<dbReference type="AlphaFoldDB" id="A0A8T0PDM2"/>
<sequence>MALANDENHNNGEQEQGRRSHFLVVAYGIQGHINPARTLARRLARIGGCTATLSVSASSHRRMFPSHGSSCEEEVSDGLISYIPFSDGKDDGSWPNGSEDRARRREANFRSLSAVVDRLAASGRPVTCMLCTLSMPVVGEVAREHGLPIAIYWIQPATVLVTYYHYFHGHGELIAQQQGSSNSTQDQQVTLPGLRPLRRSDMPTFFTEKTQDDLSKMILQAMRELFEQIEQEKPIVLVNTFDALEDVALKAIQPYMDDVFAVGPAVPPLDELLHQKDASEAAQVHLFKHDEKDCMEWLDAQLEKSVVYLSFGSLLAYTKRQAEEILHGLQDLGRPYLWVVRKEGRAEEVDLCLRDVKAERGMVVEWCDQQKVLSHPSVGCFVTHCGWNSTLEAIVSGVPMLAVPSWSDQPMNAYLIEEEWRVGVRAERDAEGVLTRDELVSRLELLMGGSERSVQIRANAQSLKERAQEAVATHGPLERSLRSFINKSLQNLNQSRKSIS</sequence>
<comment type="caution">
    <text evidence="5">The sequence shown here is derived from an EMBL/GenBank/DDBJ whole genome shotgun (WGS) entry which is preliminary data.</text>
</comment>
<name>A0A8T0PDM2_PANVG</name>
<gene>
    <name evidence="5" type="ORF">PVAP13_8KG032600</name>
</gene>
<dbReference type="PROSITE" id="PS00375">
    <property type="entry name" value="UDPGT"/>
    <property type="match status" value="1"/>
</dbReference>
<dbReference type="Gene3D" id="3.40.50.2000">
    <property type="entry name" value="Glycogen Phosphorylase B"/>
    <property type="match status" value="2"/>
</dbReference>